<reference evidence="1" key="1">
    <citation type="submission" date="2020-05" db="EMBL/GenBank/DDBJ databases">
        <authorList>
            <person name="Chiriac C."/>
            <person name="Salcher M."/>
            <person name="Ghai R."/>
            <person name="Kavagutti S V."/>
        </authorList>
    </citation>
    <scope>NUCLEOTIDE SEQUENCE</scope>
</reference>
<sequence>MSNRNETVTITLTVADALELFDVVAQARAEAEGDLETAQGIGDKAEVKWLTDAVGTHTRVYDVLEAVVGSGTENWEAVEADEYEEDDLTADEATDDALSLDEVEQAIQAIEARTPGDKATCGHCEAPLSKGTLTDLLDLDIFEGTNVRGLCDACGTKASNSPHRIF</sequence>
<accession>A0A6J7WST9</accession>
<proteinExistence type="predicted"/>
<gene>
    <name evidence="1" type="ORF">UFOVP221_36</name>
</gene>
<protein>
    <submittedName>
        <fullName evidence="1">Uncharacterized protein</fullName>
    </submittedName>
</protein>
<dbReference type="EMBL" id="LR798267">
    <property type="protein sequence ID" value="CAB5219184.1"/>
    <property type="molecule type" value="Genomic_DNA"/>
</dbReference>
<evidence type="ECO:0000313" key="1">
    <source>
        <dbReference type="EMBL" id="CAB5219184.1"/>
    </source>
</evidence>
<name>A0A6J7WST9_9CAUD</name>
<organism evidence="1">
    <name type="scientific">uncultured Caudovirales phage</name>
    <dbReference type="NCBI Taxonomy" id="2100421"/>
    <lineage>
        <taxon>Viruses</taxon>
        <taxon>Duplodnaviria</taxon>
        <taxon>Heunggongvirae</taxon>
        <taxon>Uroviricota</taxon>
        <taxon>Caudoviricetes</taxon>
        <taxon>Peduoviridae</taxon>
        <taxon>Maltschvirus</taxon>
        <taxon>Maltschvirus maltsch</taxon>
    </lineage>
</organism>